<dbReference type="AlphaFoldDB" id="A0A0A8L4K0"/>
<evidence type="ECO:0000256" key="4">
    <source>
        <dbReference type="ARBA" id="ARBA00022491"/>
    </source>
</evidence>
<keyword evidence="5" id="KW-0810">Translation regulation</keyword>
<sequence>MVLNDDVSDEIDAIHAIYPDLLTIVNNDRITIKVPQHEDFTLQISFPENYPKSEPPHLVEVGLSSKISSLYDPKYLQHLFTEVLDSVFHEGSVCIFDLLTELDGVLYDENEEERDDSEEDDISDRLESLKLDPFEGWYVSDPITDRKSTFVAFAAKADTEEEAFEKLELLRTDNKIARANHLMIAWRIKGENGVSFQDCDDDGETAAGGRMLHLITVMDAWNVIVAVGRWFGGGHIGPDRFKHINSTTREVILKGKFAEVTSSSHGKKNSK</sequence>
<dbReference type="Gene3D" id="3.30.230.30">
    <property type="entry name" value="Impact, N-terminal domain"/>
    <property type="match status" value="1"/>
</dbReference>
<dbReference type="CDD" id="cd23822">
    <property type="entry name" value="RWD_ScYIH1-like"/>
    <property type="match status" value="1"/>
</dbReference>
<dbReference type="InterPro" id="IPR001498">
    <property type="entry name" value="Impact_N"/>
</dbReference>
<organism evidence="8 9">
    <name type="scientific">Kluyveromyces dobzhanskii CBS 2104</name>
    <dbReference type="NCBI Taxonomy" id="1427455"/>
    <lineage>
        <taxon>Eukaryota</taxon>
        <taxon>Fungi</taxon>
        <taxon>Dikarya</taxon>
        <taxon>Ascomycota</taxon>
        <taxon>Saccharomycotina</taxon>
        <taxon>Saccharomycetes</taxon>
        <taxon>Saccharomycetales</taxon>
        <taxon>Saccharomycetaceae</taxon>
        <taxon>Kluyveromyces</taxon>
    </lineage>
</organism>
<evidence type="ECO:0000256" key="5">
    <source>
        <dbReference type="ARBA" id="ARBA00022845"/>
    </source>
</evidence>
<dbReference type="OrthoDB" id="69641at2759"/>
<dbReference type="GO" id="GO:0006446">
    <property type="term" value="P:regulation of translational initiation"/>
    <property type="evidence" value="ECO:0007669"/>
    <property type="project" value="TreeGrafter"/>
</dbReference>
<evidence type="ECO:0000313" key="9">
    <source>
        <dbReference type="Proteomes" id="UP000031516"/>
    </source>
</evidence>
<evidence type="ECO:0000256" key="1">
    <source>
        <dbReference type="ARBA" id="ARBA00004496"/>
    </source>
</evidence>
<reference evidence="8 9" key="1">
    <citation type="submission" date="2014-03" db="EMBL/GenBank/DDBJ databases">
        <title>The genome of Kluyveromyces dobzhanskii.</title>
        <authorList>
            <person name="Nystedt B."/>
            <person name="Astrom S."/>
        </authorList>
    </citation>
    <scope>NUCLEOTIDE SEQUENCE [LARGE SCALE GENOMIC DNA]</scope>
    <source>
        <strain evidence="8 9">CBS 2104</strain>
    </source>
</reference>
<dbReference type="InterPro" id="IPR023582">
    <property type="entry name" value="Impact"/>
</dbReference>
<dbReference type="InterPro" id="IPR006575">
    <property type="entry name" value="RWD_dom"/>
</dbReference>
<dbReference type="GO" id="GO:0140469">
    <property type="term" value="P:GCN2-mediated signaling"/>
    <property type="evidence" value="ECO:0007669"/>
    <property type="project" value="TreeGrafter"/>
</dbReference>
<dbReference type="Pfam" id="PF05773">
    <property type="entry name" value="RWD"/>
    <property type="match status" value="1"/>
</dbReference>
<keyword evidence="6" id="KW-0346">Stress response</keyword>
<evidence type="ECO:0000256" key="3">
    <source>
        <dbReference type="ARBA" id="ARBA00022490"/>
    </source>
</evidence>
<dbReference type="PANTHER" id="PTHR16301">
    <property type="entry name" value="IMPACT-RELATED"/>
    <property type="match status" value="1"/>
</dbReference>
<gene>
    <name evidence="8" type="ORF">KLDO_g1423</name>
</gene>
<dbReference type="Pfam" id="PF01205">
    <property type="entry name" value="Impact_N"/>
    <property type="match status" value="1"/>
</dbReference>
<dbReference type="InterPro" id="IPR036956">
    <property type="entry name" value="Impact_N_sf"/>
</dbReference>
<dbReference type="GO" id="GO:0005737">
    <property type="term" value="C:cytoplasm"/>
    <property type="evidence" value="ECO:0007669"/>
    <property type="project" value="UniProtKB-SubCell"/>
</dbReference>
<dbReference type="EMBL" id="CCBQ010000019">
    <property type="protein sequence ID" value="CDO93121.1"/>
    <property type="molecule type" value="Genomic_DNA"/>
</dbReference>
<evidence type="ECO:0000313" key="8">
    <source>
        <dbReference type="EMBL" id="CDO93121.1"/>
    </source>
</evidence>
<protein>
    <submittedName>
        <fullName evidence="8">WGS project CCBQ000000000 data, contig 00099</fullName>
    </submittedName>
</protein>
<dbReference type="Proteomes" id="UP000031516">
    <property type="component" value="Unassembled WGS sequence"/>
</dbReference>
<evidence type="ECO:0000256" key="2">
    <source>
        <dbReference type="ARBA" id="ARBA00007665"/>
    </source>
</evidence>
<dbReference type="PROSITE" id="PS50908">
    <property type="entry name" value="RWD"/>
    <property type="match status" value="1"/>
</dbReference>
<evidence type="ECO:0000259" key="7">
    <source>
        <dbReference type="PROSITE" id="PS50908"/>
    </source>
</evidence>
<dbReference type="SUPFAM" id="SSF54495">
    <property type="entry name" value="UBC-like"/>
    <property type="match status" value="1"/>
</dbReference>
<keyword evidence="9" id="KW-1185">Reference proteome</keyword>
<dbReference type="InterPro" id="IPR016135">
    <property type="entry name" value="UBQ-conjugating_enzyme/RWD"/>
</dbReference>
<comment type="subcellular location">
    <subcellularLocation>
        <location evidence="1">Cytoplasm</location>
    </subcellularLocation>
</comment>
<keyword evidence="3" id="KW-0963">Cytoplasm</keyword>
<dbReference type="Gene3D" id="3.10.110.10">
    <property type="entry name" value="Ubiquitin Conjugating Enzyme"/>
    <property type="match status" value="1"/>
</dbReference>
<dbReference type="PANTHER" id="PTHR16301:SF25">
    <property type="entry name" value="PROTEIN IMPACT"/>
    <property type="match status" value="1"/>
</dbReference>
<dbReference type="SMART" id="SM00591">
    <property type="entry name" value="RWD"/>
    <property type="match status" value="1"/>
</dbReference>
<name>A0A0A8L4K0_9SACH</name>
<comment type="caution">
    <text evidence="8">The sequence shown here is derived from an EMBL/GenBank/DDBJ whole genome shotgun (WGS) entry which is preliminary data.</text>
</comment>
<dbReference type="SUPFAM" id="SSF54211">
    <property type="entry name" value="Ribosomal protein S5 domain 2-like"/>
    <property type="match status" value="1"/>
</dbReference>
<proteinExistence type="inferred from homology"/>
<feature type="domain" description="RWD" evidence="7">
    <location>
        <begin position="9"/>
        <end position="109"/>
    </location>
</feature>
<comment type="similarity">
    <text evidence="2">Belongs to the IMPACT family.</text>
</comment>
<dbReference type="InterPro" id="IPR020568">
    <property type="entry name" value="Ribosomal_Su5_D2-typ_SF"/>
</dbReference>
<accession>A0A0A8L4K0</accession>
<keyword evidence="4" id="KW-0678">Repressor</keyword>
<evidence type="ECO:0000256" key="6">
    <source>
        <dbReference type="ARBA" id="ARBA00023016"/>
    </source>
</evidence>